<dbReference type="GO" id="GO:0032049">
    <property type="term" value="P:cardiolipin biosynthetic process"/>
    <property type="evidence" value="ECO:0007669"/>
    <property type="project" value="UniProtKB-ARBA"/>
</dbReference>
<dbReference type="SUPFAM" id="SSF56024">
    <property type="entry name" value="Phospholipase D/nuclease"/>
    <property type="match status" value="2"/>
</dbReference>
<dbReference type="CDD" id="cd00138">
    <property type="entry name" value="PLDc_SF"/>
    <property type="match status" value="1"/>
</dbReference>
<dbReference type="Pfam" id="PF13091">
    <property type="entry name" value="PLDc_2"/>
    <property type="match status" value="2"/>
</dbReference>
<feature type="domain" description="PLD phosphodiesterase" evidence="1">
    <location>
        <begin position="338"/>
        <end position="365"/>
    </location>
</feature>
<dbReference type="Gene3D" id="3.30.870.10">
    <property type="entry name" value="Endonuclease Chain A"/>
    <property type="match status" value="2"/>
</dbReference>
<evidence type="ECO:0000313" key="3">
    <source>
        <dbReference type="Proteomes" id="UP000037511"/>
    </source>
</evidence>
<dbReference type="InterPro" id="IPR025202">
    <property type="entry name" value="PLD-like_dom"/>
</dbReference>
<organism evidence="2 3">
    <name type="scientific">Achromobacter spanius</name>
    <dbReference type="NCBI Taxonomy" id="217203"/>
    <lineage>
        <taxon>Bacteria</taxon>
        <taxon>Pseudomonadati</taxon>
        <taxon>Pseudomonadota</taxon>
        <taxon>Betaproteobacteria</taxon>
        <taxon>Burkholderiales</taxon>
        <taxon>Alcaligenaceae</taxon>
        <taxon>Achromobacter</taxon>
    </lineage>
</organism>
<reference evidence="2 3" key="1">
    <citation type="submission" date="2015-07" db="EMBL/GenBank/DDBJ databases">
        <title>Draft genome of Achromobacter spanius.</title>
        <authorList>
            <person name="Wang X."/>
        </authorList>
    </citation>
    <scope>NUCLEOTIDE SEQUENCE [LARGE SCALE GENOMIC DNA]</scope>
    <source>
        <strain evidence="2 3">CGMCC9173</strain>
    </source>
</reference>
<dbReference type="EMBL" id="LGVG01000022">
    <property type="protein sequence ID" value="KNE26480.1"/>
    <property type="molecule type" value="Genomic_DNA"/>
</dbReference>
<evidence type="ECO:0000313" key="2">
    <source>
        <dbReference type="EMBL" id="KNE26480.1"/>
    </source>
</evidence>
<comment type="caution">
    <text evidence="2">The sequence shown here is derived from an EMBL/GenBank/DDBJ whole genome shotgun (WGS) entry which is preliminary data.</text>
</comment>
<dbReference type="PROSITE" id="PS50035">
    <property type="entry name" value="PLD"/>
    <property type="match status" value="2"/>
</dbReference>
<dbReference type="PANTHER" id="PTHR21248">
    <property type="entry name" value="CARDIOLIPIN SYNTHASE"/>
    <property type="match status" value="1"/>
</dbReference>
<dbReference type="InterPro" id="IPR001736">
    <property type="entry name" value="PLipase_D/transphosphatidylase"/>
</dbReference>
<sequence length="524" mass="57712">MTDDIRLTPSSDGAPKIQLGRQRVPGVLFMRDKSPPSGVDYQAQDTGRADIVHVSTDDVSQHAHIRDLLIAQIRAASRKVLFCSFLFADEDIVQALCEVAERLHGGVYILTALGKHLRSEVLELDDEVDAQTAKQRERAQRHDEHLRRLARSGAWLRSAEDCHAKFCVVDDACAIITSANSTKEAYEINPEDGLALHQPFVAREFGRLFAHIWQHLTSLESLPGASLDVHSLPARTDRPWRALSSAGDTHAVTTLRRYETSLLDAAVQVINHARSHLVIATYSFMGMEDHPVGKALQRALARGVNIDLLVQPRNHIEAQRASLAWLLGLAPERVRIYGHRRTHTKSIVADDQAVLLWTGNLDARHGWDDGIEVGVVVDDPGVAAAVGRWTCNVMQRRTDVALNAPSVRQLAEAGFPTALPGEWELWLPPNIATGPLVGSLESNAVELMEAPGQQLLCSADGLVMHIKVDAARRRLDLQRLQQVNGGGNGVARSKGWLADGTLKIRVSSLPPAQQPARHKRRQRP</sequence>
<dbReference type="PANTHER" id="PTHR21248:SF22">
    <property type="entry name" value="PHOSPHOLIPASE D"/>
    <property type="match status" value="1"/>
</dbReference>
<dbReference type="RefSeq" id="WP_050448166.1">
    <property type="nucleotide sequence ID" value="NZ_LGVG01000022.1"/>
</dbReference>
<dbReference type="GO" id="GO:0030572">
    <property type="term" value="F:phosphatidyltransferase activity"/>
    <property type="evidence" value="ECO:0007669"/>
    <property type="project" value="UniProtKB-ARBA"/>
</dbReference>
<name>A0AAW3I173_9BURK</name>
<protein>
    <recommendedName>
        <fullName evidence="1">PLD phosphodiesterase domain-containing protein</fullName>
    </recommendedName>
</protein>
<evidence type="ECO:0000259" key="1">
    <source>
        <dbReference type="PROSITE" id="PS50035"/>
    </source>
</evidence>
<dbReference type="AlphaFoldDB" id="A0AAW3I173"/>
<dbReference type="Proteomes" id="UP000037511">
    <property type="component" value="Unassembled WGS sequence"/>
</dbReference>
<proteinExistence type="predicted"/>
<gene>
    <name evidence="2" type="ORF">AFM18_17380</name>
</gene>
<accession>A0AAW3I173</accession>
<feature type="domain" description="PLD phosphodiesterase" evidence="1">
    <location>
        <begin position="163"/>
        <end position="185"/>
    </location>
</feature>